<dbReference type="InterPro" id="IPR029016">
    <property type="entry name" value="GAF-like_dom_sf"/>
</dbReference>
<dbReference type="InterPro" id="IPR052016">
    <property type="entry name" value="Bact_Sigma-Reg"/>
</dbReference>
<dbReference type="InterPro" id="IPR036457">
    <property type="entry name" value="PPM-type-like_dom_sf"/>
</dbReference>
<comment type="caution">
    <text evidence="4">The sequence shown here is derived from an EMBL/GenBank/DDBJ whole genome shotgun (WGS) entry which is preliminary data.</text>
</comment>
<dbReference type="SMART" id="SM00331">
    <property type="entry name" value="PP2C_SIG"/>
    <property type="match status" value="1"/>
</dbReference>
<dbReference type="EMBL" id="BAAABZ010000075">
    <property type="protein sequence ID" value="GAA0560462.1"/>
    <property type="molecule type" value="Genomic_DNA"/>
</dbReference>
<dbReference type="InterPro" id="IPR003594">
    <property type="entry name" value="HATPase_dom"/>
</dbReference>
<dbReference type="Pfam" id="PF07228">
    <property type="entry name" value="SpoIIE"/>
    <property type="match status" value="1"/>
</dbReference>
<dbReference type="CDD" id="cd16936">
    <property type="entry name" value="HATPase_RsbW-like"/>
    <property type="match status" value="1"/>
</dbReference>
<feature type="domain" description="GAF" evidence="2">
    <location>
        <begin position="55"/>
        <end position="224"/>
    </location>
</feature>
<dbReference type="InterPro" id="IPR036890">
    <property type="entry name" value="HATPase_C_sf"/>
</dbReference>
<evidence type="ECO:0000313" key="4">
    <source>
        <dbReference type="EMBL" id="GAA0560462.1"/>
    </source>
</evidence>
<keyword evidence="5" id="KW-1185">Reference proteome</keyword>
<organism evidence="4 5">
    <name type="scientific">Streptomyces mordarskii</name>
    <dbReference type="NCBI Taxonomy" id="1226758"/>
    <lineage>
        <taxon>Bacteria</taxon>
        <taxon>Bacillati</taxon>
        <taxon>Actinomycetota</taxon>
        <taxon>Actinomycetes</taxon>
        <taxon>Kitasatosporales</taxon>
        <taxon>Streptomycetaceae</taxon>
        <taxon>Streptomyces</taxon>
    </lineage>
</organism>
<dbReference type="Gene3D" id="3.60.40.10">
    <property type="entry name" value="PPM-type phosphatase domain"/>
    <property type="match status" value="1"/>
</dbReference>
<evidence type="ECO:0000313" key="5">
    <source>
        <dbReference type="Proteomes" id="UP001501576"/>
    </source>
</evidence>
<dbReference type="SUPFAM" id="SSF55781">
    <property type="entry name" value="GAF domain-like"/>
    <property type="match status" value="1"/>
</dbReference>
<evidence type="ECO:0000259" key="2">
    <source>
        <dbReference type="SMART" id="SM00065"/>
    </source>
</evidence>
<dbReference type="Pfam" id="PF13581">
    <property type="entry name" value="HATPase_c_2"/>
    <property type="match status" value="1"/>
</dbReference>
<evidence type="ECO:0000259" key="3">
    <source>
        <dbReference type="SMART" id="SM00331"/>
    </source>
</evidence>
<accession>A0ABN1E714</accession>
<protein>
    <submittedName>
        <fullName evidence="4">Uncharacterized protein</fullName>
    </submittedName>
</protein>
<sequence>MPLSATGVSGTCGQASSRRATDAWLLAVGEQGVSRLALAARQRLRLLNEAGARIGTTLDVARTAEELAEAFVPELADFATVDLWEPVLRGHASIDPKAELHRAALRGIHEDSLLSPAGSQIDLLPSMPQARCLASAQAVLEADLPTAHGWRAQDPEHAHRLLAQGIHSLITVPLCARNITLGVLSLYRCQHPEPYENDDVAVAEELVTRAALCVDNARCYTREHTIALTLQRSLLPRRFPEQSAVEVAYRYLPTHADVGGVGGDWFDVIPLSGTRVALVVGDVVGHGLHAAVSMGRLRTAVHNFAGLDLPPDELLANLDDLVVSLDQNEATTPDDVEVIGATCLYAIYDPTSQACTIARAGHLPPAVVHPDGTVYLPDLPTGSPLGLGGLPFESRDLHLPEGSQLVLYSDGLIEGRHRDIDRSLDHLSQALAHPNRLPEQTCQAVLDVLSTEHASDDVTLLVARTRALDPSHIASWDMPADPAAVSGIRAAALRKLSEWGLDEAAFTTELILSELLSNTIRHASAPIHVRLLHDRTLICEVSDGSSTAPHLRRAAVTDEDGRGLFLIAQLAARWGTRYTDRGKIIWAEQPLE</sequence>
<feature type="domain" description="PPM-type phosphatase" evidence="3">
    <location>
        <begin position="242"/>
        <end position="465"/>
    </location>
</feature>
<keyword evidence="1" id="KW-0378">Hydrolase</keyword>
<dbReference type="SMART" id="SM00065">
    <property type="entry name" value="GAF"/>
    <property type="match status" value="1"/>
</dbReference>
<proteinExistence type="predicted"/>
<dbReference type="PANTHER" id="PTHR43156">
    <property type="entry name" value="STAGE II SPORULATION PROTEIN E-RELATED"/>
    <property type="match status" value="1"/>
</dbReference>
<name>A0ABN1E714_9ACTN</name>
<evidence type="ECO:0000256" key="1">
    <source>
        <dbReference type="ARBA" id="ARBA00022801"/>
    </source>
</evidence>
<dbReference type="Gene3D" id="3.30.450.40">
    <property type="match status" value="1"/>
</dbReference>
<dbReference type="PANTHER" id="PTHR43156:SF2">
    <property type="entry name" value="STAGE II SPORULATION PROTEIN E"/>
    <property type="match status" value="1"/>
</dbReference>
<dbReference type="Pfam" id="PF01590">
    <property type="entry name" value="GAF"/>
    <property type="match status" value="1"/>
</dbReference>
<gene>
    <name evidence="4" type="ORF">GCM10010390_73370</name>
</gene>
<dbReference type="InterPro" id="IPR001932">
    <property type="entry name" value="PPM-type_phosphatase-like_dom"/>
</dbReference>
<reference evidence="4 5" key="1">
    <citation type="journal article" date="2019" name="Int. J. Syst. Evol. Microbiol.">
        <title>The Global Catalogue of Microorganisms (GCM) 10K type strain sequencing project: providing services to taxonomists for standard genome sequencing and annotation.</title>
        <authorList>
            <consortium name="The Broad Institute Genomics Platform"/>
            <consortium name="The Broad Institute Genome Sequencing Center for Infectious Disease"/>
            <person name="Wu L."/>
            <person name="Ma J."/>
        </authorList>
    </citation>
    <scope>NUCLEOTIDE SEQUENCE [LARGE SCALE GENOMIC DNA]</scope>
    <source>
        <strain evidence="4 5">JCM 5052</strain>
    </source>
</reference>
<dbReference type="InterPro" id="IPR003018">
    <property type="entry name" value="GAF"/>
</dbReference>
<dbReference type="Gene3D" id="3.30.565.10">
    <property type="entry name" value="Histidine kinase-like ATPase, C-terminal domain"/>
    <property type="match status" value="1"/>
</dbReference>
<dbReference type="Proteomes" id="UP001501576">
    <property type="component" value="Unassembled WGS sequence"/>
</dbReference>
<dbReference type="SUPFAM" id="SSF81606">
    <property type="entry name" value="PP2C-like"/>
    <property type="match status" value="1"/>
</dbReference>